<reference evidence="1 2" key="1">
    <citation type="submission" date="2018-02" db="EMBL/GenBank/DDBJ databases">
        <title>Reclassifiation of [Polyangium] brachysporum DSM 7029 as Guopingzhaonella breviflexa gen. nov., sp. nov., a member of the family Comamonadaceae.</title>
        <authorList>
            <person name="Tang B."/>
        </authorList>
    </citation>
    <scope>NUCLEOTIDE SEQUENCE [LARGE SCALE GENOMIC DNA]</scope>
    <source>
        <strain evidence="1 2">DSM 15344</strain>
    </source>
</reference>
<proteinExistence type="predicted"/>
<organism evidence="1 2">
    <name type="scientific">Caldimonas thermodepolymerans</name>
    <dbReference type="NCBI Taxonomy" id="215580"/>
    <lineage>
        <taxon>Bacteria</taxon>
        <taxon>Pseudomonadati</taxon>
        <taxon>Pseudomonadota</taxon>
        <taxon>Betaproteobacteria</taxon>
        <taxon>Burkholderiales</taxon>
        <taxon>Sphaerotilaceae</taxon>
        <taxon>Caldimonas</taxon>
    </lineage>
</organism>
<evidence type="ECO:0000313" key="2">
    <source>
        <dbReference type="Proteomes" id="UP000239406"/>
    </source>
</evidence>
<dbReference type="RefSeq" id="WP_104355684.1">
    <property type="nucleotide sequence ID" value="NZ_CP064338.1"/>
</dbReference>
<dbReference type="AlphaFoldDB" id="A0A2S5T905"/>
<sequence length="63" mass="7247">MSARLTAEFQAGTYRIRSYGNGWAYEVEHVASGRTVWVQDDDAEALAFHCAYFHRPDLLADYF</sequence>
<keyword evidence="2" id="KW-1185">Reference proteome</keyword>
<dbReference type="EMBL" id="PSNY01000001">
    <property type="protein sequence ID" value="PPE71490.1"/>
    <property type="molecule type" value="Genomic_DNA"/>
</dbReference>
<comment type="caution">
    <text evidence="1">The sequence shown here is derived from an EMBL/GenBank/DDBJ whole genome shotgun (WGS) entry which is preliminary data.</text>
</comment>
<protein>
    <submittedName>
        <fullName evidence="1">Uncharacterized protein</fullName>
    </submittedName>
</protein>
<gene>
    <name evidence="1" type="ORF">C1702_00355</name>
</gene>
<evidence type="ECO:0000313" key="1">
    <source>
        <dbReference type="EMBL" id="PPE71490.1"/>
    </source>
</evidence>
<accession>A0A2S5T905</accession>
<dbReference type="Proteomes" id="UP000239406">
    <property type="component" value="Unassembled WGS sequence"/>
</dbReference>
<name>A0A2S5T905_9BURK</name>